<feature type="compositionally biased region" description="Basic residues" evidence="1">
    <location>
        <begin position="240"/>
        <end position="259"/>
    </location>
</feature>
<dbReference type="Proteomes" id="UP001158576">
    <property type="component" value="Chromosome 2"/>
</dbReference>
<feature type="transmembrane region" description="Helical" evidence="2">
    <location>
        <begin position="98"/>
        <end position="122"/>
    </location>
</feature>
<proteinExistence type="predicted"/>
<feature type="compositionally biased region" description="Low complexity" evidence="1">
    <location>
        <begin position="213"/>
        <end position="223"/>
    </location>
</feature>
<evidence type="ECO:0000313" key="4">
    <source>
        <dbReference type="Proteomes" id="UP001158576"/>
    </source>
</evidence>
<accession>A0ABN7T4L5</accession>
<feature type="region of interest" description="Disordered" evidence="1">
    <location>
        <begin position="1"/>
        <end position="38"/>
    </location>
</feature>
<keyword evidence="2" id="KW-1133">Transmembrane helix</keyword>
<keyword evidence="2" id="KW-0812">Transmembrane</keyword>
<keyword evidence="2" id="KW-0472">Membrane</keyword>
<gene>
    <name evidence="3" type="ORF">OKIOD_LOCUS14165</name>
</gene>
<protein>
    <submittedName>
        <fullName evidence="3">Oidioi.mRNA.OKI2018_I69.chr2.g5400.t1.cds</fullName>
    </submittedName>
</protein>
<keyword evidence="4" id="KW-1185">Reference proteome</keyword>
<reference evidence="3 4" key="1">
    <citation type="submission" date="2021-04" db="EMBL/GenBank/DDBJ databases">
        <authorList>
            <person name="Bliznina A."/>
        </authorList>
    </citation>
    <scope>NUCLEOTIDE SEQUENCE [LARGE SCALE GENOMIC DNA]</scope>
</reference>
<feature type="region of interest" description="Disordered" evidence="1">
    <location>
        <begin position="169"/>
        <end position="259"/>
    </location>
</feature>
<sequence>MSWKRKFAPKPEPPVAAAPFEPETSPMDSDFEGAGDGLLEEVITQDPPTRLYPVLDHEDETVVGPTDETVVVPPNESVAIPENGEMIIQNQTSLTKTFGLGAAFAAGAITASIFLCYLYRWAHQQQSPLAQSFAEEHELASITPLPEITEDELDPVEDIVVNMNELSLQESKEEAEDIQAPAQPSVATPQPNEEPALQVDEHSVSHPTPEMMQQILQDQVAQQLPPPAPISESTPLPVRPTRRSSRNAKARVFKGKYPK</sequence>
<evidence type="ECO:0000256" key="1">
    <source>
        <dbReference type="SAM" id="MobiDB-lite"/>
    </source>
</evidence>
<evidence type="ECO:0000313" key="3">
    <source>
        <dbReference type="EMBL" id="CAG5111064.1"/>
    </source>
</evidence>
<name>A0ABN7T4L5_OIKDI</name>
<evidence type="ECO:0000256" key="2">
    <source>
        <dbReference type="SAM" id="Phobius"/>
    </source>
</evidence>
<organism evidence="3 4">
    <name type="scientific">Oikopleura dioica</name>
    <name type="common">Tunicate</name>
    <dbReference type="NCBI Taxonomy" id="34765"/>
    <lineage>
        <taxon>Eukaryota</taxon>
        <taxon>Metazoa</taxon>
        <taxon>Chordata</taxon>
        <taxon>Tunicata</taxon>
        <taxon>Appendicularia</taxon>
        <taxon>Copelata</taxon>
        <taxon>Oikopleuridae</taxon>
        <taxon>Oikopleura</taxon>
    </lineage>
</organism>
<dbReference type="EMBL" id="OU015567">
    <property type="protein sequence ID" value="CAG5111064.1"/>
    <property type="molecule type" value="Genomic_DNA"/>
</dbReference>